<dbReference type="Proteomes" id="UP000076959">
    <property type="component" value="Unassembled WGS sequence"/>
</dbReference>
<organism evidence="5 6">
    <name type="scientific">Bradyrhizobium centrolobii</name>
    <dbReference type="NCBI Taxonomy" id="1505087"/>
    <lineage>
        <taxon>Bacteria</taxon>
        <taxon>Pseudomonadati</taxon>
        <taxon>Pseudomonadota</taxon>
        <taxon>Alphaproteobacteria</taxon>
        <taxon>Hyphomicrobiales</taxon>
        <taxon>Nitrobacteraceae</taxon>
        <taxon>Bradyrhizobium</taxon>
    </lineage>
</organism>
<dbReference type="Pfam" id="PF12833">
    <property type="entry name" value="HTH_18"/>
    <property type="match status" value="1"/>
</dbReference>
<dbReference type="InterPro" id="IPR009057">
    <property type="entry name" value="Homeodomain-like_sf"/>
</dbReference>
<evidence type="ECO:0000256" key="3">
    <source>
        <dbReference type="ARBA" id="ARBA00023163"/>
    </source>
</evidence>
<evidence type="ECO:0000256" key="1">
    <source>
        <dbReference type="ARBA" id="ARBA00023015"/>
    </source>
</evidence>
<dbReference type="RefSeq" id="WP_063702528.1">
    <property type="nucleotide sequence ID" value="NZ_LUUB01000072.1"/>
</dbReference>
<dbReference type="SUPFAM" id="SSF46689">
    <property type="entry name" value="Homeodomain-like"/>
    <property type="match status" value="1"/>
</dbReference>
<dbReference type="AlphaFoldDB" id="A0A176YLB7"/>
<keyword evidence="2" id="KW-0238">DNA-binding</keyword>
<dbReference type="InterPro" id="IPR035418">
    <property type="entry name" value="AraC-bd_2"/>
</dbReference>
<dbReference type="SMART" id="SM00342">
    <property type="entry name" value="HTH_ARAC"/>
    <property type="match status" value="1"/>
</dbReference>
<keyword evidence="3" id="KW-0804">Transcription</keyword>
<dbReference type="PROSITE" id="PS01124">
    <property type="entry name" value="HTH_ARAC_FAMILY_2"/>
    <property type="match status" value="1"/>
</dbReference>
<dbReference type="GO" id="GO:0003700">
    <property type="term" value="F:DNA-binding transcription factor activity"/>
    <property type="evidence" value="ECO:0007669"/>
    <property type="project" value="InterPro"/>
</dbReference>
<feature type="domain" description="HTH araC/xylS-type" evidence="4">
    <location>
        <begin position="212"/>
        <end position="313"/>
    </location>
</feature>
<proteinExistence type="predicted"/>
<keyword evidence="6" id="KW-1185">Reference proteome</keyword>
<dbReference type="EMBL" id="LUUB01000072">
    <property type="protein sequence ID" value="OAF06934.1"/>
    <property type="molecule type" value="Genomic_DNA"/>
</dbReference>
<dbReference type="InterPro" id="IPR018060">
    <property type="entry name" value="HTH_AraC"/>
</dbReference>
<dbReference type="Pfam" id="PF14525">
    <property type="entry name" value="AraC_binding_2"/>
    <property type="match status" value="1"/>
</dbReference>
<dbReference type="PROSITE" id="PS00041">
    <property type="entry name" value="HTH_ARAC_FAMILY_1"/>
    <property type="match status" value="1"/>
</dbReference>
<reference evidence="5 6" key="1">
    <citation type="submission" date="2016-03" db="EMBL/GenBank/DDBJ databases">
        <title>Draft Genome Sequence of the Strain BR 10245 (Bradyrhizobium sp.) isolated from nodules of Centrolobium paraense.</title>
        <authorList>
            <person name="Simoes-Araujo J.L.Sr."/>
            <person name="Barauna A.C."/>
            <person name="Silva K."/>
            <person name="Zilli J.E."/>
        </authorList>
    </citation>
    <scope>NUCLEOTIDE SEQUENCE [LARGE SCALE GENOMIC DNA]</scope>
    <source>
        <strain evidence="5 6">BR 10245</strain>
    </source>
</reference>
<dbReference type="InterPro" id="IPR050204">
    <property type="entry name" value="AraC_XylS_family_regulators"/>
</dbReference>
<evidence type="ECO:0000313" key="6">
    <source>
        <dbReference type="Proteomes" id="UP000076959"/>
    </source>
</evidence>
<dbReference type="STRING" id="1505087.AYJ54_18515"/>
<name>A0A176YLB7_9BRAD</name>
<keyword evidence="1" id="KW-0805">Transcription regulation</keyword>
<dbReference type="PANTHER" id="PTHR46796">
    <property type="entry name" value="HTH-TYPE TRANSCRIPTIONAL ACTIVATOR RHAS-RELATED"/>
    <property type="match status" value="1"/>
</dbReference>
<dbReference type="InterPro" id="IPR018062">
    <property type="entry name" value="HTH_AraC-typ_CS"/>
</dbReference>
<evidence type="ECO:0000259" key="4">
    <source>
        <dbReference type="PROSITE" id="PS01124"/>
    </source>
</evidence>
<sequence length="317" mass="35954">MRVLSTDTVPSHEAFAYWRDVLAQHFVHLRPERVGLDPFCCTIEAQQLEGHSFSRVHAAPQRVYRAMREISRSPYDLVFLNLHLHGGGSYRQEEDELVLNPGDLFILDAVRPFELGCEGGVTQISLKIPRHLLWERMRHPERTRGARIRGASHIGKLLNGYIKTLWRQGEAEQDAGNPQAMDHLFSLVAYEVDRRYGDAGLPRRAMRAGIYACAVSHIGEAHRTPGLTPRGVAHAVGTSLRTLQDIFAERGDAISRHIQNRRIATVARWLADPAMREQTIGELAFMAGFCELSHFTHAFVRTYKETPGGWRRRHLGK</sequence>
<dbReference type="GO" id="GO:0043565">
    <property type="term" value="F:sequence-specific DNA binding"/>
    <property type="evidence" value="ECO:0007669"/>
    <property type="project" value="InterPro"/>
</dbReference>
<dbReference type="OrthoDB" id="252470at2"/>
<protein>
    <recommendedName>
        <fullName evidence="4">HTH araC/xylS-type domain-containing protein</fullName>
    </recommendedName>
</protein>
<dbReference type="PANTHER" id="PTHR46796:SF6">
    <property type="entry name" value="ARAC SUBFAMILY"/>
    <property type="match status" value="1"/>
</dbReference>
<gene>
    <name evidence="5" type="ORF">AYJ54_18515</name>
</gene>
<accession>A0A176YLB7</accession>
<evidence type="ECO:0000256" key="2">
    <source>
        <dbReference type="ARBA" id="ARBA00023125"/>
    </source>
</evidence>
<dbReference type="Gene3D" id="1.10.10.60">
    <property type="entry name" value="Homeodomain-like"/>
    <property type="match status" value="1"/>
</dbReference>
<comment type="caution">
    <text evidence="5">The sequence shown here is derived from an EMBL/GenBank/DDBJ whole genome shotgun (WGS) entry which is preliminary data.</text>
</comment>
<evidence type="ECO:0000313" key="5">
    <source>
        <dbReference type="EMBL" id="OAF06934.1"/>
    </source>
</evidence>